<sequence length="116" mass="13364">MEPKHIVAKTHIDTCPVELKNIFGTFVNDYINNNMMNTIESEHIIEAFSEVHNEHTVEAFVEVYINNNIMELEHAFENHVVNDILEPGRTFATFVEACATIERYTAQMKAALFAYE</sequence>
<dbReference type="Proteomes" id="UP000266673">
    <property type="component" value="Unassembled WGS sequence"/>
</dbReference>
<gene>
    <name evidence="1" type="ORF">C2G38_2226540</name>
</gene>
<evidence type="ECO:0000313" key="1">
    <source>
        <dbReference type="EMBL" id="RIB02902.1"/>
    </source>
</evidence>
<reference evidence="1 2" key="1">
    <citation type="submission" date="2018-06" db="EMBL/GenBank/DDBJ databases">
        <title>Comparative genomics reveals the genomic features of Rhizophagus irregularis, R. cerebriforme, R. diaphanum and Gigaspora rosea, and their symbiotic lifestyle signature.</title>
        <authorList>
            <person name="Morin E."/>
            <person name="San Clemente H."/>
            <person name="Chen E.C.H."/>
            <person name="De La Providencia I."/>
            <person name="Hainaut M."/>
            <person name="Kuo A."/>
            <person name="Kohler A."/>
            <person name="Murat C."/>
            <person name="Tang N."/>
            <person name="Roy S."/>
            <person name="Loubradou J."/>
            <person name="Henrissat B."/>
            <person name="Grigoriev I.V."/>
            <person name="Corradi N."/>
            <person name="Roux C."/>
            <person name="Martin F.M."/>
        </authorList>
    </citation>
    <scope>NUCLEOTIDE SEQUENCE [LARGE SCALE GENOMIC DNA]</scope>
    <source>
        <strain evidence="1 2">DAOM 194757</strain>
    </source>
</reference>
<accession>A0A397TY01</accession>
<dbReference type="OrthoDB" id="2487686at2759"/>
<name>A0A397TY01_9GLOM</name>
<organism evidence="1 2">
    <name type="scientific">Gigaspora rosea</name>
    <dbReference type="NCBI Taxonomy" id="44941"/>
    <lineage>
        <taxon>Eukaryota</taxon>
        <taxon>Fungi</taxon>
        <taxon>Fungi incertae sedis</taxon>
        <taxon>Mucoromycota</taxon>
        <taxon>Glomeromycotina</taxon>
        <taxon>Glomeromycetes</taxon>
        <taxon>Diversisporales</taxon>
        <taxon>Gigasporaceae</taxon>
        <taxon>Gigaspora</taxon>
    </lineage>
</organism>
<dbReference type="AlphaFoldDB" id="A0A397TY01"/>
<protein>
    <submittedName>
        <fullName evidence="1">Uncharacterized protein</fullName>
    </submittedName>
</protein>
<comment type="caution">
    <text evidence="1">The sequence shown here is derived from an EMBL/GenBank/DDBJ whole genome shotgun (WGS) entry which is preliminary data.</text>
</comment>
<keyword evidence="2" id="KW-1185">Reference proteome</keyword>
<proteinExistence type="predicted"/>
<dbReference type="EMBL" id="QKWP01002554">
    <property type="protein sequence ID" value="RIB02902.1"/>
    <property type="molecule type" value="Genomic_DNA"/>
</dbReference>
<evidence type="ECO:0000313" key="2">
    <source>
        <dbReference type="Proteomes" id="UP000266673"/>
    </source>
</evidence>